<dbReference type="Proteomes" id="UP000405075">
    <property type="component" value="Chromosome"/>
</dbReference>
<evidence type="ECO:0000313" key="2">
    <source>
        <dbReference type="Proteomes" id="UP000405075"/>
    </source>
</evidence>
<protein>
    <submittedName>
        <fullName evidence="1">Uncharacterized protein</fullName>
    </submittedName>
</protein>
<organism evidence="1 2">
    <name type="scientific">Acinetobacter towneri</name>
    <dbReference type="NCBI Taxonomy" id="202956"/>
    <lineage>
        <taxon>Bacteria</taxon>
        <taxon>Pseudomonadati</taxon>
        <taxon>Pseudomonadota</taxon>
        <taxon>Gammaproteobacteria</taxon>
        <taxon>Moraxellales</taxon>
        <taxon>Moraxellaceae</taxon>
        <taxon>Acinetobacter</taxon>
    </lineage>
</organism>
<dbReference type="AlphaFoldDB" id="A0AAP9KIA1"/>
<dbReference type="RefSeq" id="WP_154320352.1">
    <property type="nucleotide sequence ID" value="NZ_CP046045.1"/>
</dbReference>
<gene>
    <name evidence="1" type="ORF">GJD93_03705</name>
</gene>
<sequence length="387" mass="44635">MNHLLIKPNIHDAEHKISITSNKYDSIEFFFPYEALPVINYHDYALWAILPLAMKHGDHIEIDEPISRRAYDSVLKVARIWNFWVPHFYKKIKITAHHIVESMAESNQKSLMCFSGGIDSTYSTFKLYQQQVDGVDSLTVHGMDYKVNDNSKFEQLLDKTQILRSSIFGQSRFVKTNIYTVYNQQKCNPKGTHVTHIFSLFASLSLFEGYQHYLIASDERLDQQFVSHPYGSNSASNKLMHNTTGSLITVDDDVTRFEKTAYLVKHNFNLSSLSACGDAKARPHNCGICIKCLWTKAMLLSISGEIPDIFLDTTLEESWFERIDLRDLTNQMYAFDILSYLEIENKTEILPGYQGLRVKLDQIMLNREQDKLKNYSKLSLLKALIKS</sequence>
<evidence type="ECO:0000313" key="1">
    <source>
        <dbReference type="EMBL" id="QGM26851.1"/>
    </source>
</evidence>
<accession>A0AAP9KIA1</accession>
<name>A0AAP9KIA1_9GAMM</name>
<reference evidence="2" key="1">
    <citation type="submission" date="2019-11" db="EMBL/GenBank/DDBJ databases">
        <title>Escherichia coli 1916D6.</title>
        <authorList>
            <person name="Yao H."/>
            <person name="Du X."/>
            <person name="Yu R."/>
            <person name="Li A."/>
        </authorList>
    </citation>
    <scope>NUCLEOTIDE SEQUENCE [LARGE SCALE GENOMIC DNA]</scope>
    <source>
        <strain evidence="2">19110F47</strain>
    </source>
</reference>
<proteinExistence type="predicted"/>
<dbReference type="EMBL" id="CP046045">
    <property type="protein sequence ID" value="QGM26851.1"/>
    <property type="molecule type" value="Genomic_DNA"/>
</dbReference>